<dbReference type="InterPro" id="IPR007048">
    <property type="entry name" value="IraD/Gp25-like"/>
</dbReference>
<name>A0A6J5T064_9CAUD</name>
<accession>A0A6J5T064</accession>
<dbReference type="EMBL" id="LR797503">
    <property type="protein sequence ID" value="CAB4221183.1"/>
    <property type="molecule type" value="Genomic_DNA"/>
</dbReference>
<proteinExistence type="predicted"/>
<reference evidence="2" key="1">
    <citation type="submission" date="2020-05" db="EMBL/GenBank/DDBJ databases">
        <authorList>
            <person name="Chiriac C."/>
            <person name="Salcher M."/>
            <person name="Ghai R."/>
            <person name="Kavagutti S V."/>
        </authorList>
    </citation>
    <scope>NUCLEOTIDE SEQUENCE</scope>
</reference>
<dbReference type="Gene3D" id="3.10.450.40">
    <property type="match status" value="1"/>
</dbReference>
<evidence type="ECO:0000313" key="2">
    <source>
        <dbReference type="EMBL" id="CAB4221183.1"/>
    </source>
</evidence>
<feature type="domain" description="IraD/Gp25-like" evidence="1">
    <location>
        <begin position="24"/>
        <end position="104"/>
    </location>
</feature>
<protein>
    <submittedName>
        <fullName evidence="2">Baseplate wedge subunit</fullName>
    </submittedName>
</protein>
<gene>
    <name evidence="2" type="ORF">UFOVP1636_178</name>
</gene>
<dbReference type="Pfam" id="PF04965">
    <property type="entry name" value="GPW_gp25"/>
    <property type="match status" value="1"/>
</dbReference>
<dbReference type="SUPFAM" id="SSF160719">
    <property type="entry name" value="gpW/gp25-like"/>
    <property type="match status" value="1"/>
</dbReference>
<organism evidence="2">
    <name type="scientific">uncultured Caudovirales phage</name>
    <dbReference type="NCBI Taxonomy" id="2100421"/>
    <lineage>
        <taxon>Viruses</taxon>
        <taxon>Duplodnaviria</taxon>
        <taxon>Heunggongvirae</taxon>
        <taxon>Uroviricota</taxon>
        <taxon>Caudoviricetes</taxon>
        <taxon>Peduoviridae</taxon>
        <taxon>Maltschvirus</taxon>
        <taxon>Maltschvirus maltsch</taxon>
    </lineage>
</organism>
<sequence length="124" mass="14536">MTTYKGFSTYNRMRKFTLVDFDLIKQDLFNHFSIRKGEKLMNPKFGTIIWGLLFEPMSPDIRDLVSRDVKEIIDYDPRISADRISVTEFEHGLQINLNLRYVLTNQTGTMALKFSRASNQLTYS</sequence>
<evidence type="ECO:0000259" key="1">
    <source>
        <dbReference type="Pfam" id="PF04965"/>
    </source>
</evidence>